<dbReference type="EMBL" id="CM042056">
    <property type="protein sequence ID" value="KAI3698138.1"/>
    <property type="molecule type" value="Genomic_DNA"/>
</dbReference>
<organism evidence="1 2">
    <name type="scientific">Arctium lappa</name>
    <name type="common">Greater burdock</name>
    <name type="synonym">Lappa major</name>
    <dbReference type="NCBI Taxonomy" id="4217"/>
    <lineage>
        <taxon>Eukaryota</taxon>
        <taxon>Viridiplantae</taxon>
        <taxon>Streptophyta</taxon>
        <taxon>Embryophyta</taxon>
        <taxon>Tracheophyta</taxon>
        <taxon>Spermatophyta</taxon>
        <taxon>Magnoliopsida</taxon>
        <taxon>eudicotyledons</taxon>
        <taxon>Gunneridae</taxon>
        <taxon>Pentapetalae</taxon>
        <taxon>asterids</taxon>
        <taxon>campanulids</taxon>
        <taxon>Asterales</taxon>
        <taxon>Asteraceae</taxon>
        <taxon>Carduoideae</taxon>
        <taxon>Cardueae</taxon>
        <taxon>Arctiinae</taxon>
        <taxon>Arctium</taxon>
    </lineage>
</organism>
<keyword evidence="2" id="KW-1185">Reference proteome</keyword>
<evidence type="ECO:0000313" key="1">
    <source>
        <dbReference type="EMBL" id="KAI3698138.1"/>
    </source>
</evidence>
<reference evidence="2" key="1">
    <citation type="journal article" date="2022" name="Mol. Ecol. Resour.">
        <title>The genomes of chicory, endive, great burdock and yacon provide insights into Asteraceae palaeo-polyploidization history and plant inulin production.</title>
        <authorList>
            <person name="Fan W."/>
            <person name="Wang S."/>
            <person name="Wang H."/>
            <person name="Wang A."/>
            <person name="Jiang F."/>
            <person name="Liu H."/>
            <person name="Zhao H."/>
            <person name="Xu D."/>
            <person name="Zhang Y."/>
        </authorList>
    </citation>
    <scope>NUCLEOTIDE SEQUENCE [LARGE SCALE GENOMIC DNA]</scope>
    <source>
        <strain evidence="2">cv. Niubang</strain>
    </source>
</reference>
<proteinExistence type="predicted"/>
<sequence length="396" mass="45316">MSSKHKICVGEKPSRNLPNKTWIVFLWIVSFCAGMLFTNRMKIVSEGRLARKNWGGDSIEQDYKPKYGIASIRSNTSVEVSEIYQSIKKLDKKILNLKTKVDSLTMKNQSMLNDSSLETGNVSTKRKYFMVIGINTAFSSRKRRESVRATWMPQGEKRKRLEDEIGVVIRFIIGHSARPGGILDKSIEEEEKRYGDFMRLDHIEAYLALSAKTKMYFATAVEKWDADFYIKVDDDVHVNIGALTKTLLSHVNKPRVYIGCMKSGPVLTEKGVKYREPEFWKFGDVGNNYFRHARGPIYGISKELAMYISKNQDILHKYANEDVSLGTWMIGLEVEHVNDRSLCCGTPVCEWKNLIGHTCAATLDWACSGICNSQERIRDVHKRCSEDENDLWQVIV</sequence>
<dbReference type="Proteomes" id="UP001055879">
    <property type="component" value="Linkage Group LG10"/>
</dbReference>
<comment type="caution">
    <text evidence="1">The sequence shown here is derived from an EMBL/GenBank/DDBJ whole genome shotgun (WGS) entry which is preliminary data.</text>
</comment>
<evidence type="ECO:0000313" key="2">
    <source>
        <dbReference type="Proteomes" id="UP001055879"/>
    </source>
</evidence>
<name>A0ACB8ZKN4_ARCLA</name>
<gene>
    <name evidence="1" type="ORF">L6452_31250</name>
</gene>
<accession>A0ACB8ZKN4</accession>
<reference evidence="1 2" key="2">
    <citation type="journal article" date="2022" name="Mol. Ecol. Resour.">
        <title>The genomes of chicory, endive, great burdock and yacon provide insights into Asteraceae paleo-polyploidization history and plant inulin production.</title>
        <authorList>
            <person name="Fan W."/>
            <person name="Wang S."/>
            <person name="Wang H."/>
            <person name="Wang A."/>
            <person name="Jiang F."/>
            <person name="Liu H."/>
            <person name="Zhao H."/>
            <person name="Xu D."/>
            <person name="Zhang Y."/>
        </authorList>
    </citation>
    <scope>NUCLEOTIDE SEQUENCE [LARGE SCALE GENOMIC DNA]</scope>
    <source>
        <strain evidence="2">cv. Niubang</strain>
    </source>
</reference>
<protein>
    <submittedName>
        <fullName evidence="1">Uncharacterized protein</fullName>
    </submittedName>
</protein>